<accession>A0ABQ5DZB6</accession>
<protein>
    <submittedName>
        <fullName evidence="1">Uncharacterized protein</fullName>
    </submittedName>
</protein>
<reference evidence="1" key="1">
    <citation type="journal article" date="2022" name="Int. J. Mol. Sci.">
        <title>Draft Genome of Tanacetum Coccineum: Genomic Comparison of Closely Related Tanacetum-Family Plants.</title>
        <authorList>
            <person name="Yamashiro T."/>
            <person name="Shiraishi A."/>
            <person name="Nakayama K."/>
            <person name="Satake H."/>
        </authorList>
    </citation>
    <scope>NUCLEOTIDE SEQUENCE</scope>
</reference>
<proteinExistence type="predicted"/>
<dbReference type="EMBL" id="BQNB010015808">
    <property type="protein sequence ID" value="GJT44378.1"/>
    <property type="molecule type" value="Genomic_DNA"/>
</dbReference>
<gene>
    <name evidence="1" type="ORF">Tco_0953093</name>
</gene>
<evidence type="ECO:0000313" key="1">
    <source>
        <dbReference type="EMBL" id="GJT44378.1"/>
    </source>
</evidence>
<organism evidence="1 2">
    <name type="scientific">Tanacetum coccineum</name>
    <dbReference type="NCBI Taxonomy" id="301880"/>
    <lineage>
        <taxon>Eukaryota</taxon>
        <taxon>Viridiplantae</taxon>
        <taxon>Streptophyta</taxon>
        <taxon>Embryophyta</taxon>
        <taxon>Tracheophyta</taxon>
        <taxon>Spermatophyta</taxon>
        <taxon>Magnoliopsida</taxon>
        <taxon>eudicotyledons</taxon>
        <taxon>Gunneridae</taxon>
        <taxon>Pentapetalae</taxon>
        <taxon>asterids</taxon>
        <taxon>campanulids</taxon>
        <taxon>Asterales</taxon>
        <taxon>Asteraceae</taxon>
        <taxon>Asteroideae</taxon>
        <taxon>Anthemideae</taxon>
        <taxon>Anthemidinae</taxon>
        <taxon>Tanacetum</taxon>
    </lineage>
</organism>
<keyword evidence="2" id="KW-1185">Reference proteome</keyword>
<name>A0ABQ5DZB6_9ASTR</name>
<reference evidence="1" key="2">
    <citation type="submission" date="2022-01" db="EMBL/GenBank/DDBJ databases">
        <authorList>
            <person name="Yamashiro T."/>
            <person name="Shiraishi A."/>
            <person name="Satake H."/>
            <person name="Nakayama K."/>
        </authorList>
    </citation>
    <scope>NUCLEOTIDE SEQUENCE</scope>
</reference>
<comment type="caution">
    <text evidence="1">The sequence shown here is derived from an EMBL/GenBank/DDBJ whole genome shotgun (WGS) entry which is preliminary data.</text>
</comment>
<sequence>MGIQCVDATTLKTAALALSAAKEVGMWLISNIAATKRASVARGKVKRVQARKHCTKAEAAMPFTSEKMSNS</sequence>
<evidence type="ECO:0000313" key="2">
    <source>
        <dbReference type="Proteomes" id="UP001151760"/>
    </source>
</evidence>
<dbReference type="Proteomes" id="UP001151760">
    <property type="component" value="Unassembled WGS sequence"/>
</dbReference>